<dbReference type="GO" id="GO:0005634">
    <property type="term" value="C:nucleus"/>
    <property type="evidence" value="ECO:0007669"/>
    <property type="project" value="UniProtKB-SubCell"/>
</dbReference>
<keyword evidence="6" id="KW-0539">Nucleus</keyword>
<dbReference type="Proteomes" id="UP000193642">
    <property type="component" value="Unassembled WGS sequence"/>
</dbReference>
<dbReference type="PROSITE" id="PS50157">
    <property type="entry name" value="ZINC_FINGER_C2H2_2"/>
    <property type="match status" value="2"/>
</dbReference>
<evidence type="ECO:0000256" key="7">
    <source>
        <dbReference type="PROSITE-ProRule" id="PRU00042"/>
    </source>
</evidence>
<dbReference type="PANTHER" id="PTHR24394:SF29">
    <property type="entry name" value="MYONEURIN"/>
    <property type="match status" value="1"/>
</dbReference>
<keyword evidence="10" id="KW-1185">Reference proteome</keyword>
<feature type="domain" description="C2H2-type" evidence="8">
    <location>
        <begin position="14"/>
        <end position="41"/>
    </location>
</feature>
<evidence type="ECO:0000259" key="8">
    <source>
        <dbReference type="PROSITE" id="PS50157"/>
    </source>
</evidence>
<gene>
    <name evidence="9" type="ORF">BCR33DRAFT_650579</name>
</gene>
<feature type="non-terminal residue" evidence="9">
    <location>
        <position position="60"/>
    </location>
</feature>
<comment type="caution">
    <text evidence="9">The sequence shown here is derived from an EMBL/GenBank/DDBJ whole genome shotgun (WGS) entry which is preliminary data.</text>
</comment>
<evidence type="ECO:0000256" key="2">
    <source>
        <dbReference type="ARBA" id="ARBA00022723"/>
    </source>
</evidence>
<keyword evidence="2" id="KW-0479">Metal-binding</keyword>
<keyword evidence="4 7" id="KW-0863">Zinc-finger</keyword>
<name>A0A1Y2CQ40_9FUNG</name>
<keyword evidence="5" id="KW-0862">Zinc</keyword>
<comment type="subcellular location">
    <subcellularLocation>
        <location evidence="1">Nucleus</location>
    </subcellularLocation>
</comment>
<evidence type="ECO:0000256" key="6">
    <source>
        <dbReference type="ARBA" id="ARBA00023242"/>
    </source>
</evidence>
<evidence type="ECO:0000313" key="10">
    <source>
        <dbReference type="Proteomes" id="UP000193642"/>
    </source>
</evidence>
<dbReference type="PANTHER" id="PTHR24394">
    <property type="entry name" value="ZINC FINGER PROTEIN"/>
    <property type="match status" value="1"/>
</dbReference>
<proteinExistence type="predicted"/>
<dbReference type="PROSITE" id="PS00028">
    <property type="entry name" value="ZINC_FINGER_C2H2_1"/>
    <property type="match status" value="1"/>
</dbReference>
<keyword evidence="3" id="KW-0677">Repeat</keyword>
<evidence type="ECO:0000256" key="5">
    <source>
        <dbReference type="ARBA" id="ARBA00022833"/>
    </source>
</evidence>
<dbReference type="FunFam" id="3.30.160.60:FF:000446">
    <property type="entry name" value="Zinc finger protein"/>
    <property type="match status" value="1"/>
</dbReference>
<evidence type="ECO:0000313" key="9">
    <source>
        <dbReference type="EMBL" id="ORY49056.1"/>
    </source>
</evidence>
<evidence type="ECO:0000256" key="4">
    <source>
        <dbReference type="ARBA" id="ARBA00022771"/>
    </source>
</evidence>
<dbReference type="GO" id="GO:0000981">
    <property type="term" value="F:DNA-binding transcription factor activity, RNA polymerase II-specific"/>
    <property type="evidence" value="ECO:0007669"/>
    <property type="project" value="TreeGrafter"/>
</dbReference>
<protein>
    <recommendedName>
        <fullName evidence="8">C2H2-type domain-containing protein</fullName>
    </recommendedName>
</protein>
<dbReference type="InterPro" id="IPR013087">
    <property type="entry name" value="Znf_C2H2_type"/>
</dbReference>
<dbReference type="GO" id="GO:0008270">
    <property type="term" value="F:zinc ion binding"/>
    <property type="evidence" value="ECO:0007669"/>
    <property type="project" value="UniProtKB-KW"/>
</dbReference>
<organism evidence="9 10">
    <name type="scientific">Rhizoclosmatium globosum</name>
    <dbReference type="NCBI Taxonomy" id="329046"/>
    <lineage>
        <taxon>Eukaryota</taxon>
        <taxon>Fungi</taxon>
        <taxon>Fungi incertae sedis</taxon>
        <taxon>Chytridiomycota</taxon>
        <taxon>Chytridiomycota incertae sedis</taxon>
        <taxon>Chytridiomycetes</taxon>
        <taxon>Chytridiales</taxon>
        <taxon>Chytriomycetaceae</taxon>
        <taxon>Rhizoclosmatium</taxon>
    </lineage>
</organism>
<dbReference type="SUPFAM" id="SSF57667">
    <property type="entry name" value="beta-beta-alpha zinc fingers"/>
    <property type="match status" value="1"/>
</dbReference>
<feature type="domain" description="C2H2-type" evidence="8">
    <location>
        <begin position="42"/>
        <end position="60"/>
    </location>
</feature>
<dbReference type="EMBL" id="MCGO01000010">
    <property type="protein sequence ID" value="ORY49056.1"/>
    <property type="molecule type" value="Genomic_DNA"/>
</dbReference>
<sequence length="60" mass="7061">MKQHLRNKVKERPFACEVCGLAFGRTKDLQRHASVHDMTNKFACDRCSKTYKRKDGLLRH</sequence>
<dbReference type="Gene3D" id="3.30.160.60">
    <property type="entry name" value="Classic Zinc Finger"/>
    <property type="match status" value="1"/>
</dbReference>
<dbReference type="AlphaFoldDB" id="A0A1Y2CQ40"/>
<dbReference type="STRING" id="329046.A0A1Y2CQ40"/>
<dbReference type="InterPro" id="IPR036236">
    <property type="entry name" value="Znf_C2H2_sf"/>
</dbReference>
<accession>A0A1Y2CQ40</accession>
<reference evidence="9 10" key="1">
    <citation type="submission" date="2016-07" db="EMBL/GenBank/DDBJ databases">
        <title>Pervasive Adenine N6-methylation of Active Genes in Fungi.</title>
        <authorList>
            <consortium name="DOE Joint Genome Institute"/>
            <person name="Mondo S.J."/>
            <person name="Dannebaum R.O."/>
            <person name="Kuo R.C."/>
            <person name="Labutti K."/>
            <person name="Haridas S."/>
            <person name="Kuo A."/>
            <person name="Salamov A."/>
            <person name="Ahrendt S.R."/>
            <person name="Lipzen A."/>
            <person name="Sullivan W."/>
            <person name="Andreopoulos W.B."/>
            <person name="Clum A."/>
            <person name="Lindquist E."/>
            <person name="Daum C."/>
            <person name="Ramamoorthy G.K."/>
            <person name="Gryganskyi A."/>
            <person name="Culley D."/>
            <person name="Magnuson J.K."/>
            <person name="James T.Y."/>
            <person name="O'Malley M.A."/>
            <person name="Stajich J.E."/>
            <person name="Spatafora J.W."/>
            <person name="Visel A."/>
            <person name="Grigoriev I.V."/>
        </authorList>
    </citation>
    <scope>NUCLEOTIDE SEQUENCE [LARGE SCALE GENOMIC DNA]</scope>
    <source>
        <strain evidence="9 10">JEL800</strain>
    </source>
</reference>
<dbReference type="Pfam" id="PF00096">
    <property type="entry name" value="zf-C2H2"/>
    <property type="match status" value="2"/>
</dbReference>
<evidence type="ECO:0000256" key="3">
    <source>
        <dbReference type="ARBA" id="ARBA00022737"/>
    </source>
</evidence>
<evidence type="ECO:0000256" key="1">
    <source>
        <dbReference type="ARBA" id="ARBA00004123"/>
    </source>
</evidence>